<sequence length="175" mass="19120">MRNLQLEAELAAHSEHRAPPLIWWRSLAASVFIAERCIVEAAVASVVTASRLAPPDLIGDMFSAQAEEKTDVYNRLAAHFTCLDGMNLGVLWEVAGSCSALAAADYDPVGLLRTLKGLSEPYITAQPEMRLSVAATWLSEMGGILNPTVMSRIDWEHALGGKRRDDDGSIWEEPE</sequence>
<comment type="caution">
    <text evidence="1">The sequence shown here is derived from an EMBL/GenBank/DDBJ whole genome shotgun (WGS) entry which is preliminary data.</text>
</comment>
<evidence type="ECO:0000313" key="2">
    <source>
        <dbReference type="Proteomes" id="UP000321250"/>
    </source>
</evidence>
<dbReference type="AlphaFoldDB" id="A0A5C6UIR4"/>
<proteinExistence type="predicted"/>
<dbReference type="RefSeq" id="WP_147083403.1">
    <property type="nucleotide sequence ID" value="NZ_VOQR01000001.1"/>
</dbReference>
<evidence type="ECO:0000313" key="1">
    <source>
        <dbReference type="EMBL" id="TXC72126.1"/>
    </source>
</evidence>
<protein>
    <submittedName>
        <fullName evidence="1">Uncharacterized protein</fullName>
    </submittedName>
</protein>
<dbReference type="Proteomes" id="UP000321250">
    <property type="component" value="Unassembled WGS sequence"/>
</dbReference>
<reference evidence="1 2" key="1">
    <citation type="journal article" date="2013" name="Antonie Van Leeuwenhoek">
        <title>Sphingomonas ginsenosidivorax sp. nov., with the ability to transform ginsenosides.</title>
        <authorList>
            <person name="Jin X.F."/>
            <person name="Kim J.K."/>
            <person name="Liu Q.M."/>
            <person name="Kang M.S."/>
            <person name="He D."/>
            <person name="Jin F.X."/>
            <person name="Kim S.C."/>
            <person name="Im W.T."/>
        </authorList>
    </citation>
    <scope>NUCLEOTIDE SEQUENCE [LARGE SCALE GENOMIC DNA]</scope>
    <source>
        <strain evidence="1 2">KHI67</strain>
    </source>
</reference>
<gene>
    <name evidence="1" type="ORF">FSB78_15115</name>
</gene>
<dbReference type="EMBL" id="VOQR01000001">
    <property type="protein sequence ID" value="TXC72126.1"/>
    <property type="molecule type" value="Genomic_DNA"/>
</dbReference>
<name>A0A5C6UIR4_9SPHN</name>
<organism evidence="1 2">
    <name type="scientific">Sphingomonas ginsenosidivorax</name>
    <dbReference type="NCBI Taxonomy" id="862135"/>
    <lineage>
        <taxon>Bacteria</taxon>
        <taxon>Pseudomonadati</taxon>
        <taxon>Pseudomonadota</taxon>
        <taxon>Alphaproteobacteria</taxon>
        <taxon>Sphingomonadales</taxon>
        <taxon>Sphingomonadaceae</taxon>
        <taxon>Sphingomonas</taxon>
    </lineage>
</organism>
<accession>A0A5C6UIR4</accession>
<dbReference type="OrthoDB" id="9852108at2"/>
<keyword evidence="2" id="KW-1185">Reference proteome</keyword>